<dbReference type="Proteomes" id="UP000250266">
    <property type="component" value="Unassembled WGS sequence"/>
</dbReference>
<dbReference type="GO" id="GO:0046540">
    <property type="term" value="C:U4/U6 x U5 tri-snRNP complex"/>
    <property type="evidence" value="ECO:0007669"/>
    <property type="project" value="TreeGrafter"/>
</dbReference>
<feature type="region of interest" description="Disordered" evidence="5">
    <location>
        <begin position="181"/>
        <end position="204"/>
    </location>
</feature>
<feature type="domain" description="C2H2-type" evidence="6">
    <location>
        <begin position="108"/>
        <end position="130"/>
    </location>
</feature>
<dbReference type="InterPro" id="IPR013087">
    <property type="entry name" value="Znf_C2H2_type"/>
</dbReference>
<dbReference type="SUPFAM" id="SSF57667">
    <property type="entry name" value="beta-beta-alpha zinc fingers"/>
    <property type="match status" value="1"/>
</dbReference>
<dbReference type="EMBL" id="KV745015">
    <property type="protein sequence ID" value="OCK79239.1"/>
    <property type="molecule type" value="Genomic_DNA"/>
</dbReference>
<protein>
    <recommendedName>
        <fullName evidence="6">C2H2-type domain-containing protein</fullName>
    </recommendedName>
</protein>
<evidence type="ECO:0000256" key="1">
    <source>
        <dbReference type="ARBA" id="ARBA00022723"/>
    </source>
</evidence>
<keyword evidence="2" id="KW-0863">Zinc-finger</keyword>
<accession>A0A8E2E8M5</accession>
<feature type="compositionally biased region" description="Basic and acidic residues" evidence="5">
    <location>
        <begin position="68"/>
        <end position="77"/>
    </location>
</feature>
<keyword evidence="4" id="KW-0539">Nucleus</keyword>
<dbReference type="PROSITE" id="PS00028">
    <property type="entry name" value="ZINC_FINGER_C2H2_1"/>
    <property type="match status" value="1"/>
</dbReference>
<feature type="compositionally biased region" description="Basic and acidic residues" evidence="5">
    <location>
        <begin position="21"/>
        <end position="50"/>
    </location>
</feature>
<evidence type="ECO:0000313" key="8">
    <source>
        <dbReference type="Proteomes" id="UP000250266"/>
    </source>
</evidence>
<feature type="region of interest" description="Disordered" evidence="5">
    <location>
        <begin position="1"/>
        <end position="77"/>
    </location>
</feature>
<keyword evidence="1" id="KW-0479">Metal-binding</keyword>
<name>A0A8E2E8M5_9PEZI</name>
<evidence type="ECO:0000313" key="7">
    <source>
        <dbReference type="EMBL" id="OCK79239.1"/>
    </source>
</evidence>
<dbReference type="GO" id="GO:0000398">
    <property type="term" value="P:mRNA splicing, via spliceosome"/>
    <property type="evidence" value="ECO:0007669"/>
    <property type="project" value="InterPro"/>
</dbReference>
<dbReference type="Pfam" id="PF12171">
    <property type="entry name" value="zf-C2H2_jaz"/>
    <property type="match status" value="1"/>
</dbReference>
<feature type="compositionally biased region" description="Basic residues" evidence="5">
    <location>
        <begin position="188"/>
        <end position="199"/>
    </location>
</feature>
<evidence type="ECO:0000256" key="3">
    <source>
        <dbReference type="ARBA" id="ARBA00022833"/>
    </source>
</evidence>
<dbReference type="OrthoDB" id="30343at2759"/>
<dbReference type="AlphaFoldDB" id="A0A8E2E8M5"/>
<evidence type="ECO:0000256" key="5">
    <source>
        <dbReference type="SAM" id="MobiDB-lite"/>
    </source>
</evidence>
<evidence type="ECO:0000256" key="4">
    <source>
        <dbReference type="ARBA" id="ARBA00023242"/>
    </source>
</evidence>
<dbReference type="GO" id="GO:0005681">
    <property type="term" value="C:spliceosomal complex"/>
    <property type="evidence" value="ECO:0007669"/>
    <property type="project" value="InterPro"/>
</dbReference>
<evidence type="ECO:0000259" key="6">
    <source>
        <dbReference type="PROSITE" id="PS00028"/>
    </source>
</evidence>
<dbReference type="PANTHER" id="PTHR45986">
    <property type="entry name" value="ZINC FINGER MATRIN-TYPE PROTEIN 2"/>
    <property type="match status" value="1"/>
</dbReference>
<sequence>MNSSDKRGAYGGNAPAGGDTAFRKQWDRAEYEERAREQEKKQKEEGKARYEAALQGKKYHRRASTPPDARDTEARSSRLDVASMVGKTMLVPAGAAVGKRGKGAGFYCGECDLTFKDNIQYIEHLNSRQHLIATGQSGEVKRATADEVRQRLLWLKRKREEESKEQVVDLGARLEVAKEVEEREREEKRRKRNEKRRKTKDGLGHAEIKLENDGIIC</sequence>
<proteinExistence type="predicted"/>
<dbReference type="PANTHER" id="PTHR45986:SF1">
    <property type="entry name" value="ZINC FINGER MATRIN-TYPE PROTEIN 2"/>
    <property type="match status" value="1"/>
</dbReference>
<keyword evidence="8" id="KW-1185">Reference proteome</keyword>
<dbReference type="InterPro" id="IPR040107">
    <property type="entry name" value="Snu23"/>
</dbReference>
<organism evidence="7 8">
    <name type="scientific">Lepidopterella palustris CBS 459.81</name>
    <dbReference type="NCBI Taxonomy" id="1314670"/>
    <lineage>
        <taxon>Eukaryota</taxon>
        <taxon>Fungi</taxon>
        <taxon>Dikarya</taxon>
        <taxon>Ascomycota</taxon>
        <taxon>Pezizomycotina</taxon>
        <taxon>Dothideomycetes</taxon>
        <taxon>Pleosporomycetidae</taxon>
        <taxon>Mytilinidiales</taxon>
        <taxon>Argynnaceae</taxon>
        <taxon>Lepidopterella</taxon>
    </lineage>
</organism>
<keyword evidence="3" id="KW-0862">Zinc</keyword>
<dbReference type="GO" id="GO:0008270">
    <property type="term" value="F:zinc ion binding"/>
    <property type="evidence" value="ECO:0007669"/>
    <property type="project" value="UniProtKB-KW"/>
</dbReference>
<evidence type="ECO:0000256" key="2">
    <source>
        <dbReference type="ARBA" id="ARBA00022771"/>
    </source>
</evidence>
<reference evidence="7 8" key="1">
    <citation type="journal article" date="2016" name="Nat. Commun.">
        <title>Ectomycorrhizal ecology is imprinted in the genome of the dominant symbiotic fungus Cenococcum geophilum.</title>
        <authorList>
            <consortium name="DOE Joint Genome Institute"/>
            <person name="Peter M."/>
            <person name="Kohler A."/>
            <person name="Ohm R.A."/>
            <person name="Kuo A."/>
            <person name="Krutzmann J."/>
            <person name="Morin E."/>
            <person name="Arend M."/>
            <person name="Barry K.W."/>
            <person name="Binder M."/>
            <person name="Choi C."/>
            <person name="Clum A."/>
            <person name="Copeland A."/>
            <person name="Grisel N."/>
            <person name="Haridas S."/>
            <person name="Kipfer T."/>
            <person name="LaButti K."/>
            <person name="Lindquist E."/>
            <person name="Lipzen A."/>
            <person name="Maire R."/>
            <person name="Meier B."/>
            <person name="Mihaltcheva S."/>
            <person name="Molinier V."/>
            <person name="Murat C."/>
            <person name="Poggeler S."/>
            <person name="Quandt C.A."/>
            <person name="Sperisen C."/>
            <person name="Tritt A."/>
            <person name="Tisserant E."/>
            <person name="Crous P.W."/>
            <person name="Henrissat B."/>
            <person name="Nehls U."/>
            <person name="Egli S."/>
            <person name="Spatafora J.W."/>
            <person name="Grigoriev I.V."/>
            <person name="Martin F.M."/>
        </authorList>
    </citation>
    <scope>NUCLEOTIDE SEQUENCE [LARGE SCALE GENOMIC DNA]</scope>
    <source>
        <strain evidence="7 8">CBS 459.81</strain>
    </source>
</reference>
<dbReference type="InterPro" id="IPR036236">
    <property type="entry name" value="Znf_C2H2_sf"/>
</dbReference>
<dbReference type="InterPro" id="IPR022755">
    <property type="entry name" value="Znf_C2H2_jaz"/>
</dbReference>
<gene>
    <name evidence="7" type="ORF">K432DRAFT_426658</name>
</gene>